<accession>A0A3B0M4X4</accession>
<organism evidence="3 4">
    <name type="scientific">Roseinatronobacter ekhonensis</name>
    <dbReference type="NCBI Taxonomy" id="254356"/>
    <lineage>
        <taxon>Bacteria</taxon>
        <taxon>Pseudomonadati</taxon>
        <taxon>Pseudomonadota</taxon>
        <taxon>Alphaproteobacteria</taxon>
        <taxon>Rhodobacterales</taxon>
        <taxon>Paracoccaceae</taxon>
        <taxon>Roseinatronobacter</taxon>
    </lineage>
</organism>
<dbReference type="InterPro" id="IPR013094">
    <property type="entry name" value="AB_hydrolase_3"/>
</dbReference>
<feature type="domain" description="Alpha/beta hydrolase fold-3" evidence="2">
    <location>
        <begin position="68"/>
        <end position="170"/>
    </location>
</feature>
<proteinExistence type="predicted"/>
<dbReference type="Pfam" id="PF07859">
    <property type="entry name" value="Abhydrolase_3"/>
    <property type="match status" value="1"/>
</dbReference>
<dbReference type="SUPFAM" id="SSF53474">
    <property type="entry name" value="alpha/beta-Hydrolases"/>
    <property type="match status" value="1"/>
</dbReference>
<evidence type="ECO:0000256" key="1">
    <source>
        <dbReference type="ARBA" id="ARBA00022801"/>
    </source>
</evidence>
<evidence type="ECO:0000313" key="4">
    <source>
        <dbReference type="Proteomes" id="UP000272908"/>
    </source>
</evidence>
<keyword evidence="4" id="KW-1185">Reference proteome</keyword>
<dbReference type="InterPro" id="IPR029058">
    <property type="entry name" value="AB_hydrolase_fold"/>
</dbReference>
<protein>
    <recommendedName>
        <fullName evidence="2">Alpha/beta hydrolase fold-3 domain-containing protein</fullName>
    </recommendedName>
</protein>
<dbReference type="EMBL" id="UIHC01000006">
    <property type="protein sequence ID" value="SUZ31165.1"/>
    <property type="molecule type" value="Genomic_DNA"/>
</dbReference>
<keyword evidence="1" id="KW-0378">Hydrolase</keyword>
<name>A0A3B0M4X4_9RHOB</name>
<sequence length="262" mass="28514">MTEIIDWDAAFENGAHIPDGSAYPAAWQARALEYRTQATARLDLPYGTGPRERFDLFLPDTAPKGLCVFVHGGYWKAFDKTTWSHLAHGAVARGWAMALPSYTLAPEAGLPEMTGQIARAISAARAEVPGPVRLAGHSAGGHLVARMLCSDMPDVARQAVSISGLHDLRPLLYTRMNDILQLTDQTACNESPALLTPRDGTRLTAWVGGHERPEFLRQSALIREAWPHTKLVVDGALHHFNVIAALEDPDSPLTNAMIQDAP</sequence>
<evidence type="ECO:0000259" key="2">
    <source>
        <dbReference type="Pfam" id="PF07859"/>
    </source>
</evidence>
<dbReference type="Proteomes" id="UP000272908">
    <property type="component" value="Unassembled WGS sequence"/>
</dbReference>
<dbReference type="InterPro" id="IPR050300">
    <property type="entry name" value="GDXG_lipolytic_enzyme"/>
</dbReference>
<reference evidence="4" key="1">
    <citation type="submission" date="2018-08" db="EMBL/GenBank/DDBJ databases">
        <authorList>
            <person name="Rodrigo-Torres L."/>
            <person name="Arahal R. D."/>
            <person name="Lucena T."/>
        </authorList>
    </citation>
    <scope>NUCLEOTIDE SEQUENCE [LARGE SCALE GENOMIC DNA]</scope>
    <source>
        <strain evidence="4">CECT 7235</strain>
    </source>
</reference>
<dbReference type="AlphaFoldDB" id="A0A3B0M4X4"/>
<dbReference type="PANTHER" id="PTHR48081">
    <property type="entry name" value="AB HYDROLASE SUPERFAMILY PROTEIN C4A8.06C"/>
    <property type="match status" value="1"/>
</dbReference>
<dbReference type="PANTHER" id="PTHR48081:SF33">
    <property type="entry name" value="KYNURENINE FORMAMIDASE"/>
    <property type="match status" value="1"/>
</dbReference>
<dbReference type="RefSeq" id="WP_245963874.1">
    <property type="nucleotide sequence ID" value="NZ_UIHC01000006.1"/>
</dbReference>
<dbReference type="Gene3D" id="3.40.50.1820">
    <property type="entry name" value="alpha/beta hydrolase"/>
    <property type="match status" value="1"/>
</dbReference>
<gene>
    <name evidence="3" type="ORF">ROE7235_00901</name>
</gene>
<evidence type="ECO:0000313" key="3">
    <source>
        <dbReference type="EMBL" id="SUZ31165.1"/>
    </source>
</evidence>
<dbReference type="GO" id="GO:0016787">
    <property type="term" value="F:hydrolase activity"/>
    <property type="evidence" value="ECO:0007669"/>
    <property type="project" value="UniProtKB-KW"/>
</dbReference>